<dbReference type="Proteomes" id="UP001295740">
    <property type="component" value="Unassembled WGS sequence"/>
</dbReference>
<feature type="compositionally biased region" description="Acidic residues" evidence="1">
    <location>
        <begin position="290"/>
        <end position="303"/>
    </location>
</feature>
<dbReference type="GO" id="GO:0003676">
    <property type="term" value="F:nucleic acid binding"/>
    <property type="evidence" value="ECO:0007669"/>
    <property type="project" value="InterPro"/>
</dbReference>
<dbReference type="InterPro" id="IPR035979">
    <property type="entry name" value="RBD_domain_sf"/>
</dbReference>
<feature type="region of interest" description="Disordered" evidence="1">
    <location>
        <begin position="152"/>
        <end position="178"/>
    </location>
</feature>
<protein>
    <submittedName>
        <fullName evidence="2">Uu.00g053020.m01.CDS01</fullName>
    </submittedName>
</protein>
<sequence>MGSSRQFQPSNAAIQAMQAGCQWRGGGSRAGGRPLLTKEELQLRKERGMSLNYFGNPLVPSNRSADIPDSQNTSIWVMRLGAQVTYHALMEALAGRGKVLAAVINEASPPLYRTAAAKVTFWCHNDAEDVLRGMNGGEVRVEGGLVRARWNRVKTREPSPRPSTAAPQRHHRQQQQPASRVLHIAGPIALVNPCSLDSFFRARFYFHLDRIVSHGVDAAGGNAEYEYRFASWKCQAEFANMALRRERAGLGVWCWYGRDPCEKREEEVVVVVGEGVDGVDGEGEGKTTSEDEETTSEGDEESQEGSSELDYRMRILFGPIIGPNGQRRRDQRPGHQHAPSYGQQPHSHGYGTHVSQGYGTQASQGDHTNDGSELLQQSGDGHDTVQTNGSAMDILHYGAPCTRYLVRSGFSGYPRSIGADHLGGAVHHGDDLGGPVARSLPRDGDVGAFVGNSVDTHIAGHWRSVQGGAPLNAMENLTLTGTAARGRYEPPHVRTASANNERFLVRVVDDEDVFGAQVAPRYSHEESINFPGSDSIGAYNSGQTTTMASLMAAQVAPIDEDVVGTSNNYSPLSQTMAFAYNFSPYTGSPPTARALRSAPDPQGALGVTGAGLAMAQGMYEMHEREEEVSTIKTEEIPKPSPLKVAKTAARTGAGDVEGEEDDDTKPFIWDSQVLHDLKRHSGVVGERSLMAMLKDLAFKVPMQGDMSIRLADELAEYFGKMSDHRQRMGGRGPTMAPIRTPKKSQASAKIAGKASASKVKKSTTPKRRKTTGRGANAITAAVALNASVNNPATVARTIIQVKGVNGYYVVANEELLHCTWG</sequence>
<organism evidence="2 3">
    <name type="scientific">Anthostomella pinea</name>
    <dbReference type="NCBI Taxonomy" id="933095"/>
    <lineage>
        <taxon>Eukaryota</taxon>
        <taxon>Fungi</taxon>
        <taxon>Dikarya</taxon>
        <taxon>Ascomycota</taxon>
        <taxon>Pezizomycotina</taxon>
        <taxon>Sordariomycetes</taxon>
        <taxon>Xylariomycetidae</taxon>
        <taxon>Xylariales</taxon>
        <taxon>Xylariaceae</taxon>
        <taxon>Anthostomella</taxon>
    </lineage>
</organism>
<dbReference type="EMBL" id="CAUWAG010000019">
    <property type="protein sequence ID" value="CAJ2512287.1"/>
    <property type="molecule type" value="Genomic_DNA"/>
</dbReference>
<comment type="caution">
    <text evidence="2">The sequence shown here is derived from an EMBL/GenBank/DDBJ whole genome shotgun (WGS) entry which is preliminary data.</text>
</comment>
<dbReference type="SUPFAM" id="SSF54928">
    <property type="entry name" value="RNA-binding domain, RBD"/>
    <property type="match status" value="1"/>
</dbReference>
<evidence type="ECO:0000256" key="1">
    <source>
        <dbReference type="SAM" id="MobiDB-lite"/>
    </source>
</evidence>
<feature type="compositionally biased region" description="Basic residues" evidence="1">
    <location>
        <begin position="758"/>
        <end position="771"/>
    </location>
</feature>
<feature type="region of interest" description="Disordered" evidence="1">
    <location>
        <begin position="320"/>
        <end position="387"/>
    </location>
</feature>
<feature type="region of interest" description="Disordered" evidence="1">
    <location>
        <begin position="273"/>
        <end position="308"/>
    </location>
</feature>
<dbReference type="AlphaFoldDB" id="A0AAI8YM35"/>
<feature type="compositionally biased region" description="Low complexity" evidence="1">
    <location>
        <begin position="743"/>
        <end position="757"/>
    </location>
</feature>
<accession>A0AAI8YM35</accession>
<evidence type="ECO:0000313" key="3">
    <source>
        <dbReference type="Proteomes" id="UP001295740"/>
    </source>
</evidence>
<reference evidence="2" key="1">
    <citation type="submission" date="2023-10" db="EMBL/GenBank/DDBJ databases">
        <authorList>
            <person name="Hackl T."/>
        </authorList>
    </citation>
    <scope>NUCLEOTIDE SEQUENCE</scope>
</reference>
<keyword evidence="3" id="KW-1185">Reference proteome</keyword>
<proteinExistence type="predicted"/>
<name>A0AAI8YM35_9PEZI</name>
<gene>
    <name evidence="2" type="ORF">KHLLAP_LOCUS12755</name>
</gene>
<evidence type="ECO:0000313" key="2">
    <source>
        <dbReference type="EMBL" id="CAJ2512287.1"/>
    </source>
</evidence>
<feature type="compositionally biased region" description="Polar residues" evidence="1">
    <location>
        <begin position="353"/>
        <end position="366"/>
    </location>
</feature>
<feature type="region of interest" description="Disordered" evidence="1">
    <location>
        <begin position="724"/>
        <end position="773"/>
    </location>
</feature>
<feature type="compositionally biased region" description="Polar residues" evidence="1">
    <location>
        <begin position="374"/>
        <end position="387"/>
    </location>
</feature>